<evidence type="ECO:0000256" key="1">
    <source>
        <dbReference type="ARBA" id="ARBA00022679"/>
    </source>
</evidence>
<feature type="region of interest" description="Disordered" evidence="5">
    <location>
        <begin position="237"/>
        <end position="257"/>
    </location>
</feature>
<dbReference type="SUPFAM" id="SSF56112">
    <property type="entry name" value="Protein kinase-like (PK-like)"/>
    <property type="match status" value="1"/>
</dbReference>
<organism evidence="7 8">
    <name type="scientific">Actinidia rufa</name>
    <dbReference type="NCBI Taxonomy" id="165716"/>
    <lineage>
        <taxon>Eukaryota</taxon>
        <taxon>Viridiplantae</taxon>
        <taxon>Streptophyta</taxon>
        <taxon>Embryophyta</taxon>
        <taxon>Tracheophyta</taxon>
        <taxon>Spermatophyta</taxon>
        <taxon>Magnoliopsida</taxon>
        <taxon>eudicotyledons</taxon>
        <taxon>Gunneridae</taxon>
        <taxon>Pentapetalae</taxon>
        <taxon>asterids</taxon>
        <taxon>Ericales</taxon>
        <taxon>Actinidiaceae</taxon>
        <taxon>Actinidia</taxon>
    </lineage>
</organism>
<evidence type="ECO:0000256" key="4">
    <source>
        <dbReference type="ARBA" id="ARBA00022840"/>
    </source>
</evidence>
<keyword evidence="1" id="KW-0808">Transferase</keyword>
<dbReference type="PROSITE" id="PS50011">
    <property type="entry name" value="PROTEIN_KINASE_DOM"/>
    <property type="match status" value="1"/>
</dbReference>
<name>A0A7J0FK46_9ERIC</name>
<feature type="domain" description="Protein kinase" evidence="6">
    <location>
        <begin position="1"/>
        <end position="211"/>
    </location>
</feature>
<evidence type="ECO:0000313" key="7">
    <source>
        <dbReference type="EMBL" id="GFY98816.1"/>
    </source>
</evidence>
<dbReference type="PANTHER" id="PTHR43671">
    <property type="entry name" value="SERINE/THREONINE-PROTEIN KINASE NEK"/>
    <property type="match status" value="1"/>
</dbReference>
<gene>
    <name evidence="7" type="ORF">Acr_13g0002170</name>
</gene>
<dbReference type="AlphaFoldDB" id="A0A7J0FK46"/>
<dbReference type="InterPro" id="IPR008271">
    <property type="entry name" value="Ser/Thr_kinase_AS"/>
</dbReference>
<feature type="compositionally biased region" description="Polar residues" evidence="5">
    <location>
        <begin position="290"/>
        <end position="304"/>
    </location>
</feature>
<dbReference type="InterPro" id="IPR011009">
    <property type="entry name" value="Kinase-like_dom_sf"/>
</dbReference>
<dbReference type="SMART" id="SM00220">
    <property type="entry name" value="S_TKc"/>
    <property type="match status" value="1"/>
</dbReference>
<dbReference type="PROSITE" id="PS00108">
    <property type="entry name" value="PROTEIN_KINASE_ST"/>
    <property type="match status" value="1"/>
</dbReference>
<dbReference type="InterPro" id="IPR000719">
    <property type="entry name" value="Prot_kinase_dom"/>
</dbReference>
<dbReference type="PANTHER" id="PTHR43671:SF66">
    <property type="entry name" value="SERINE_THREONINE-PROTEIN KINASE NEK2"/>
    <property type="match status" value="1"/>
</dbReference>
<keyword evidence="8" id="KW-1185">Reference proteome</keyword>
<accession>A0A7J0FK46</accession>
<evidence type="ECO:0000256" key="3">
    <source>
        <dbReference type="ARBA" id="ARBA00022777"/>
    </source>
</evidence>
<dbReference type="GO" id="GO:0004674">
    <property type="term" value="F:protein serine/threonine kinase activity"/>
    <property type="evidence" value="ECO:0007669"/>
    <property type="project" value="TreeGrafter"/>
</dbReference>
<dbReference type="GO" id="GO:0005524">
    <property type="term" value="F:ATP binding"/>
    <property type="evidence" value="ECO:0007669"/>
    <property type="project" value="UniProtKB-KW"/>
</dbReference>
<feature type="region of interest" description="Disordered" evidence="5">
    <location>
        <begin position="606"/>
        <end position="631"/>
    </location>
</feature>
<feature type="region of interest" description="Disordered" evidence="5">
    <location>
        <begin position="329"/>
        <end position="370"/>
    </location>
</feature>
<comment type="caution">
    <text evidence="7">The sequence shown here is derived from an EMBL/GenBank/DDBJ whole genome shotgun (WGS) entry which is preliminary data.</text>
</comment>
<keyword evidence="4" id="KW-0067">ATP-binding</keyword>
<dbReference type="InterPro" id="IPR050660">
    <property type="entry name" value="NEK_Ser/Thr_kinase"/>
</dbReference>
<reference evidence="7 8" key="1">
    <citation type="submission" date="2019-07" db="EMBL/GenBank/DDBJ databases">
        <title>De Novo Assembly of kiwifruit Actinidia rufa.</title>
        <authorList>
            <person name="Sugita-Konishi S."/>
            <person name="Sato K."/>
            <person name="Mori E."/>
            <person name="Abe Y."/>
            <person name="Kisaki G."/>
            <person name="Hamano K."/>
            <person name="Suezawa K."/>
            <person name="Otani M."/>
            <person name="Fukuda T."/>
            <person name="Manabe T."/>
            <person name="Gomi K."/>
            <person name="Tabuchi M."/>
            <person name="Akimitsu K."/>
            <person name="Kataoka I."/>
        </authorList>
    </citation>
    <scope>NUCLEOTIDE SEQUENCE [LARGE SCALE GENOMIC DNA]</scope>
    <source>
        <strain evidence="8">cv. Fuchu</strain>
    </source>
</reference>
<evidence type="ECO:0000256" key="5">
    <source>
        <dbReference type="SAM" id="MobiDB-lite"/>
    </source>
</evidence>
<dbReference type="OrthoDB" id="248923at2759"/>
<feature type="region of interest" description="Disordered" evidence="5">
    <location>
        <begin position="290"/>
        <end position="317"/>
    </location>
</feature>
<dbReference type="Proteomes" id="UP000585474">
    <property type="component" value="Unassembled WGS sequence"/>
</dbReference>
<keyword evidence="2" id="KW-0547">Nucleotide-binding</keyword>
<dbReference type="InterPro" id="IPR027443">
    <property type="entry name" value="IPNS-like_sf"/>
</dbReference>
<dbReference type="Gene3D" id="1.10.510.10">
    <property type="entry name" value="Transferase(Phosphotransferase) domain 1"/>
    <property type="match status" value="1"/>
</dbReference>
<dbReference type="Gene3D" id="2.60.120.330">
    <property type="entry name" value="B-lactam Antibiotic, Isopenicillin N Synthase, Chain"/>
    <property type="match status" value="1"/>
</dbReference>
<feature type="region of interest" description="Disordered" evidence="5">
    <location>
        <begin position="440"/>
        <end position="469"/>
    </location>
</feature>
<evidence type="ECO:0000259" key="6">
    <source>
        <dbReference type="PROSITE" id="PS50011"/>
    </source>
</evidence>
<evidence type="ECO:0000313" key="8">
    <source>
        <dbReference type="Proteomes" id="UP000585474"/>
    </source>
</evidence>
<dbReference type="Pfam" id="PF00069">
    <property type="entry name" value="Pkinase"/>
    <property type="match status" value="1"/>
</dbReference>
<sequence>MDLRSVQIENGQVQSIPGCYVCIVIGYCEGGDMAEAIKRANGVHFPEEKLCKWLVQLLMALDYLHANHILHRDVKCSNIFLTKDQDIRLGDFGLAKMLTSDDLTSSLVGTPTYMCPELLADIPYGSKSDIWSLGCCIHEMAAHKAAFKAFICLGFNFVSLDFFSRLKYSFVFQAADLLRHAHLQPYILKIHLKSNSPRRNSFPVQSSDPNYGNKTRFLEPETVTMLTNKDKRLSYSNDRALNPSISGSERDSPCSSQRLQHFPSFLNKNFSELSGGGNNEDIGIDRSTATKFSSAGKTPGSTPAKTLATPRRQTATSKISNTHVIRDSVPMSRTPASTPFQPTRRTSLPLSTRGKEFESPHKPNVGLLSSRQSSDISVNAPRIDKVVEFPLASSEDHLFPIRRTSSTSARCSSSASPTSGDCSITKDKCTVQILGRTVPKPHVADGNESHMEQNPTTVASSRSSSDSRQCRFDTSSYQQRAEALEGLLEFSAQLLQQERFEELGVFVEAIWSGEGFSERNCYLVDEELQGDCCRNRAIPWGMRMLTLNLMKKSFGYMAKCVLCYPKWRGEDPKTYMSWPQMKGSPCSTGINRSPFRARNIRWRRHQQSPLQNPSTTIETTTFQTTPATKEQTLVRPPKTLFPWGGSSLPSAFDSFAEFEFLPLARLRRTLLPLARRLALLNADDRKRVLKEHGLGSDVPLKNLDRNVSSFAMQLKYVQGVESMSSKAGREANVSRNKDLQCPSLEELIDLQDAPWFILPCHKQTKRANACFCTSCEQEHPSSSGHSYLEIFDPNKNNVQMAKTSSDSFIVQMGESADILSKGKLRANFHSVCRPAEMEDLSRETFVVFLQPAWSKTFSPSNYPIKSSQSNGQCSAECTDKTCIHEHEHGKLGQEVHEIVPPFSLRLKDGMTFAEFSRETTKQYYGGSGL</sequence>
<feature type="compositionally biased region" description="Polar residues" evidence="5">
    <location>
        <begin position="334"/>
        <end position="350"/>
    </location>
</feature>
<evidence type="ECO:0000256" key="2">
    <source>
        <dbReference type="ARBA" id="ARBA00022741"/>
    </source>
</evidence>
<dbReference type="EMBL" id="BJWL01000013">
    <property type="protein sequence ID" value="GFY98816.1"/>
    <property type="molecule type" value="Genomic_DNA"/>
</dbReference>
<feature type="compositionally biased region" description="Basic and acidic residues" evidence="5">
    <location>
        <begin position="442"/>
        <end position="451"/>
    </location>
</feature>
<dbReference type="SUPFAM" id="SSF51197">
    <property type="entry name" value="Clavaminate synthase-like"/>
    <property type="match status" value="1"/>
</dbReference>
<proteinExistence type="predicted"/>
<feature type="compositionally biased region" description="Low complexity" evidence="5">
    <location>
        <begin position="615"/>
        <end position="631"/>
    </location>
</feature>
<keyword evidence="3 7" id="KW-0418">Kinase</keyword>
<protein>
    <submittedName>
        <fullName evidence="7">NIMA-related serine/threonine kinase 1</fullName>
    </submittedName>
</protein>